<dbReference type="PANTHER" id="PTHR38436:SF1">
    <property type="entry name" value="ESTER CYCLASE"/>
    <property type="match status" value="1"/>
</dbReference>
<sequence>MSTASVIEQHISAFNERREEDEPWAADAHMVAPGGAGPTGRDEVLAFLRVFHTAFSDGTLTARTVLADGARGAVEGEFSGTHDGPLASPAGEVPPTGRAVTFRWAAIYEVDGSELRSEHLFFDQADFLAQLGLA</sequence>
<protein>
    <submittedName>
        <fullName evidence="1">Ester cyclase</fullName>
    </submittedName>
</protein>
<dbReference type="AlphaFoldDB" id="A0AAE9YBH0"/>
<dbReference type="KEGG" id="ima:PO878_04860"/>
<organism evidence="1 2">
    <name type="scientific">Iamia majanohamensis</name>
    <dbReference type="NCBI Taxonomy" id="467976"/>
    <lineage>
        <taxon>Bacteria</taxon>
        <taxon>Bacillati</taxon>
        <taxon>Actinomycetota</taxon>
        <taxon>Acidimicrobiia</taxon>
        <taxon>Acidimicrobiales</taxon>
        <taxon>Iamiaceae</taxon>
        <taxon>Iamia</taxon>
    </lineage>
</organism>
<dbReference type="Gene3D" id="3.10.450.50">
    <property type="match status" value="1"/>
</dbReference>
<accession>A0AAE9YBH0</accession>
<keyword evidence="2" id="KW-1185">Reference proteome</keyword>
<dbReference type="Pfam" id="PF07366">
    <property type="entry name" value="SnoaL"/>
    <property type="match status" value="1"/>
</dbReference>
<reference evidence="1" key="1">
    <citation type="submission" date="2023-01" db="EMBL/GenBank/DDBJ databases">
        <title>The diversity of Class Acidimicrobiia in South China Sea sediment environments and the proposal of Iamia marina sp. nov., a novel species of the genus Iamia.</title>
        <authorList>
            <person name="He Y."/>
            <person name="Tian X."/>
        </authorList>
    </citation>
    <scope>NUCLEOTIDE SEQUENCE</scope>
    <source>
        <strain evidence="1">DSM 19957</strain>
    </source>
</reference>
<dbReference type="PANTHER" id="PTHR38436">
    <property type="entry name" value="POLYKETIDE CYCLASE SNOAL-LIKE DOMAIN"/>
    <property type="match status" value="1"/>
</dbReference>
<dbReference type="Proteomes" id="UP001216390">
    <property type="component" value="Chromosome"/>
</dbReference>
<proteinExistence type="predicted"/>
<evidence type="ECO:0000313" key="2">
    <source>
        <dbReference type="Proteomes" id="UP001216390"/>
    </source>
</evidence>
<gene>
    <name evidence="1" type="ORF">PO878_04860</name>
</gene>
<evidence type="ECO:0000313" key="1">
    <source>
        <dbReference type="EMBL" id="WCO68053.1"/>
    </source>
</evidence>
<dbReference type="GO" id="GO:0030638">
    <property type="term" value="P:polyketide metabolic process"/>
    <property type="evidence" value="ECO:0007669"/>
    <property type="project" value="InterPro"/>
</dbReference>
<dbReference type="InterPro" id="IPR032710">
    <property type="entry name" value="NTF2-like_dom_sf"/>
</dbReference>
<dbReference type="RefSeq" id="WP_272737570.1">
    <property type="nucleotide sequence ID" value="NZ_CP116942.1"/>
</dbReference>
<name>A0AAE9YBH0_9ACTN</name>
<dbReference type="EMBL" id="CP116942">
    <property type="protein sequence ID" value="WCO68053.1"/>
    <property type="molecule type" value="Genomic_DNA"/>
</dbReference>
<dbReference type="SUPFAM" id="SSF54427">
    <property type="entry name" value="NTF2-like"/>
    <property type="match status" value="1"/>
</dbReference>
<dbReference type="InterPro" id="IPR009959">
    <property type="entry name" value="Cyclase_SnoaL-like"/>
</dbReference>